<protein>
    <submittedName>
        <fullName evidence="3">Universal stress protein</fullName>
    </submittedName>
</protein>
<gene>
    <name evidence="3" type="ORF">ACFSL4_13895</name>
</gene>
<proteinExistence type="inferred from homology"/>
<evidence type="ECO:0000313" key="4">
    <source>
        <dbReference type="Proteomes" id="UP001597261"/>
    </source>
</evidence>
<keyword evidence="4" id="KW-1185">Reference proteome</keyword>
<dbReference type="RefSeq" id="WP_381082244.1">
    <property type="nucleotide sequence ID" value="NZ_JBHUDX010000031.1"/>
</dbReference>
<dbReference type="EMBL" id="JBHUDX010000031">
    <property type="protein sequence ID" value="MFD1659265.1"/>
    <property type="molecule type" value="Genomic_DNA"/>
</dbReference>
<evidence type="ECO:0000256" key="1">
    <source>
        <dbReference type="ARBA" id="ARBA00008791"/>
    </source>
</evidence>
<reference evidence="4" key="1">
    <citation type="journal article" date="2019" name="Int. J. Syst. Evol. Microbiol.">
        <title>The Global Catalogue of Microorganisms (GCM) 10K type strain sequencing project: providing services to taxonomists for standard genome sequencing and annotation.</title>
        <authorList>
            <consortium name="The Broad Institute Genomics Platform"/>
            <consortium name="The Broad Institute Genome Sequencing Center for Infectious Disease"/>
            <person name="Wu L."/>
            <person name="Ma J."/>
        </authorList>
    </citation>
    <scope>NUCLEOTIDE SEQUENCE [LARGE SCALE GENOMIC DNA]</scope>
    <source>
        <strain evidence="4">CGMCC 1.12470</strain>
    </source>
</reference>
<dbReference type="InterPro" id="IPR014729">
    <property type="entry name" value="Rossmann-like_a/b/a_fold"/>
</dbReference>
<dbReference type="PANTHER" id="PTHR46268:SF6">
    <property type="entry name" value="UNIVERSAL STRESS PROTEIN UP12"/>
    <property type="match status" value="1"/>
</dbReference>
<feature type="domain" description="UspA" evidence="2">
    <location>
        <begin position="207"/>
        <end position="273"/>
    </location>
</feature>
<comment type="caution">
    <text evidence="3">The sequence shown here is derived from an EMBL/GenBank/DDBJ whole genome shotgun (WGS) entry which is preliminary data.</text>
</comment>
<feature type="domain" description="UspA" evidence="2">
    <location>
        <begin position="2"/>
        <end position="139"/>
    </location>
</feature>
<dbReference type="Pfam" id="PF00582">
    <property type="entry name" value="Usp"/>
    <property type="match status" value="2"/>
</dbReference>
<dbReference type="PANTHER" id="PTHR46268">
    <property type="entry name" value="STRESS RESPONSE PROTEIN NHAX"/>
    <property type="match status" value="1"/>
</dbReference>
<dbReference type="PRINTS" id="PR01438">
    <property type="entry name" value="UNVRSLSTRESS"/>
</dbReference>
<dbReference type="InterPro" id="IPR006015">
    <property type="entry name" value="Universal_stress_UspA"/>
</dbReference>
<comment type="similarity">
    <text evidence="1">Belongs to the universal stress protein A family.</text>
</comment>
<name>A0ABW4IPP6_9ACTN</name>
<dbReference type="Gene3D" id="3.40.50.620">
    <property type="entry name" value="HUPs"/>
    <property type="match status" value="3"/>
</dbReference>
<sequence length="275" mass="28336">MTPTVTVGLDGSPESLAAVDWAAREALRRSATLRLVHAGDQQPYGYVPFAGEAVPPPDADRSASMLREVRASVTSRHPGLRVIADRVAGQPAAALLAAAGEAELLVLGSRGPGRAAGALLGSVALAVVARAERPVVLVRAGTDAADEHLSAPVGPATAGPYRDVVLGLDQHDPDDAVLRFAFDAASLRDAALRVVHGLKPADGLRPWREKFPDVETTEQVVIGTPGSHLADVSHDASLVVVGRKSRPSPVGPHIGPVTHAVLHHAAAPVAVVPHG</sequence>
<evidence type="ECO:0000259" key="2">
    <source>
        <dbReference type="Pfam" id="PF00582"/>
    </source>
</evidence>
<dbReference type="Proteomes" id="UP001597261">
    <property type="component" value="Unassembled WGS sequence"/>
</dbReference>
<accession>A0ABW4IPP6</accession>
<dbReference type="InterPro" id="IPR006016">
    <property type="entry name" value="UspA"/>
</dbReference>
<evidence type="ECO:0000313" key="3">
    <source>
        <dbReference type="EMBL" id="MFD1659265.1"/>
    </source>
</evidence>
<dbReference type="SUPFAM" id="SSF52402">
    <property type="entry name" value="Adenine nucleotide alpha hydrolases-like"/>
    <property type="match status" value="2"/>
</dbReference>
<organism evidence="3 4">
    <name type="scientific">Streptomyces caeni</name>
    <dbReference type="NCBI Taxonomy" id="2307231"/>
    <lineage>
        <taxon>Bacteria</taxon>
        <taxon>Bacillati</taxon>
        <taxon>Actinomycetota</taxon>
        <taxon>Actinomycetes</taxon>
        <taxon>Kitasatosporales</taxon>
        <taxon>Streptomycetaceae</taxon>
        <taxon>Streptomyces</taxon>
    </lineage>
</organism>